<keyword evidence="2" id="KW-1185">Reference proteome</keyword>
<sequence>MYESKDYPDRVGLLLELEGYENGGVTVWLEGTVSSPYEIAKACAVEEESNSYMRDYITDERGELKEIRFDRIRNGNLD</sequence>
<dbReference type="EMBL" id="JAHQCW010000035">
    <property type="protein sequence ID" value="MBU9738468.1"/>
    <property type="molecule type" value="Genomic_DNA"/>
</dbReference>
<dbReference type="Proteomes" id="UP000712157">
    <property type="component" value="Unassembled WGS sequence"/>
</dbReference>
<name>A0A949NHL7_9FIRM</name>
<comment type="caution">
    <text evidence="1">The sequence shown here is derived from an EMBL/GenBank/DDBJ whole genome shotgun (WGS) entry which is preliminary data.</text>
</comment>
<dbReference type="AlphaFoldDB" id="A0A949NHL7"/>
<accession>A0A949NHL7</accession>
<organism evidence="1 2">
    <name type="scientific">Diplocloster agilis</name>
    <dbReference type="NCBI Taxonomy" id="2850323"/>
    <lineage>
        <taxon>Bacteria</taxon>
        <taxon>Bacillati</taxon>
        <taxon>Bacillota</taxon>
        <taxon>Clostridia</taxon>
        <taxon>Lachnospirales</taxon>
        <taxon>Lachnospiraceae</taxon>
        <taxon>Diplocloster</taxon>
    </lineage>
</organism>
<reference evidence="1" key="1">
    <citation type="submission" date="2021-06" db="EMBL/GenBank/DDBJ databases">
        <title>Description of novel taxa of the family Lachnospiraceae.</title>
        <authorList>
            <person name="Chaplin A.V."/>
            <person name="Sokolova S.R."/>
            <person name="Pikina A.P."/>
            <person name="Korzhanova M."/>
            <person name="Belova V."/>
            <person name="Korostin D."/>
            <person name="Efimov B.A."/>
        </authorList>
    </citation>
    <scope>NUCLEOTIDE SEQUENCE</scope>
    <source>
        <strain evidence="1">ASD5720</strain>
    </source>
</reference>
<gene>
    <name evidence="1" type="ORF">KTH89_18150</name>
</gene>
<protein>
    <submittedName>
        <fullName evidence="1">Uncharacterized protein</fullName>
    </submittedName>
</protein>
<evidence type="ECO:0000313" key="2">
    <source>
        <dbReference type="Proteomes" id="UP000712157"/>
    </source>
</evidence>
<evidence type="ECO:0000313" key="1">
    <source>
        <dbReference type="EMBL" id="MBU9738468.1"/>
    </source>
</evidence>
<dbReference type="RefSeq" id="WP_238722621.1">
    <property type="nucleotide sequence ID" value="NZ_JAHQCW010000035.1"/>
</dbReference>
<proteinExistence type="predicted"/>